<proteinExistence type="predicted"/>
<dbReference type="VEuPathDB" id="VectorBase:ASIC000753"/>
<dbReference type="EnsemblMetazoa" id="ASIC000753-RA">
    <property type="protein sequence ID" value="ASIC000753-PA"/>
    <property type="gene ID" value="ASIC000753"/>
</dbReference>
<sequence length="69" mass="7661">MPVFQRGDVRNRFSSSLNRVCVRQTDGVSDAAVERTSRAGFIFTTLRFAVGKPGSDGWHSISTRCHTET</sequence>
<name>A0A084VAH8_ANOSI</name>
<evidence type="ECO:0000313" key="3">
    <source>
        <dbReference type="Proteomes" id="UP000030765"/>
    </source>
</evidence>
<accession>A0A084VAH8</accession>
<reference evidence="1 3" key="1">
    <citation type="journal article" date="2014" name="BMC Genomics">
        <title>Genome sequence of Anopheles sinensis provides insight into genetics basis of mosquito competence for malaria parasites.</title>
        <authorList>
            <person name="Zhou D."/>
            <person name="Zhang D."/>
            <person name="Ding G."/>
            <person name="Shi L."/>
            <person name="Hou Q."/>
            <person name="Ye Y."/>
            <person name="Xu Y."/>
            <person name="Zhou H."/>
            <person name="Xiong C."/>
            <person name="Li S."/>
            <person name="Yu J."/>
            <person name="Hong S."/>
            <person name="Yu X."/>
            <person name="Zou P."/>
            <person name="Chen C."/>
            <person name="Chang X."/>
            <person name="Wang W."/>
            <person name="Lv Y."/>
            <person name="Sun Y."/>
            <person name="Ma L."/>
            <person name="Shen B."/>
            <person name="Zhu C."/>
        </authorList>
    </citation>
    <scope>NUCLEOTIDE SEQUENCE [LARGE SCALE GENOMIC DNA]</scope>
</reference>
<keyword evidence="3" id="KW-1185">Reference proteome</keyword>
<dbReference type="Proteomes" id="UP000030765">
    <property type="component" value="Unassembled WGS sequence"/>
</dbReference>
<dbReference type="AlphaFoldDB" id="A0A084VAH8"/>
<dbReference type="EMBL" id="KE524168">
    <property type="protein sequence ID" value="KFB34972.1"/>
    <property type="molecule type" value="Genomic_DNA"/>
</dbReference>
<evidence type="ECO:0000313" key="1">
    <source>
        <dbReference type="EMBL" id="KFB34972.1"/>
    </source>
</evidence>
<reference evidence="2" key="2">
    <citation type="submission" date="2020-05" db="UniProtKB">
        <authorList>
            <consortium name="EnsemblMetazoa"/>
        </authorList>
    </citation>
    <scope>IDENTIFICATION</scope>
</reference>
<protein>
    <submittedName>
        <fullName evidence="1 2">Uncharacterized protein</fullName>
    </submittedName>
</protein>
<dbReference type="EMBL" id="ATLV01003907">
    <property type="status" value="NOT_ANNOTATED_CDS"/>
    <property type="molecule type" value="Genomic_DNA"/>
</dbReference>
<organism evidence="1">
    <name type="scientific">Anopheles sinensis</name>
    <name type="common">Mosquito</name>
    <dbReference type="NCBI Taxonomy" id="74873"/>
    <lineage>
        <taxon>Eukaryota</taxon>
        <taxon>Metazoa</taxon>
        <taxon>Ecdysozoa</taxon>
        <taxon>Arthropoda</taxon>
        <taxon>Hexapoda</taxon>
        <taxon>Insecta</taxon>
        <taxon>Pterygota</taxon>
        <taxon>Neoptera</taxon>
        <taxon>Endopterygota</taxon>
        <taxon>Diptera</taxon>
        <taxon>Nematocera</taxon>
        <taxon>Culicoidea</taxon>
        <taxon>Culicidae</taxon>
        <taxon>Anophelinae</taxon>
        <taxon>Anopheles</taxon>
    </lineage>
</organism>
<gene>
    <name evidence="1" type="ORF">ZHAS_00000753</name>
</gene>
<evidence type="ECO:0000313" key="2">
    <source>
        <dbReference type="EnsemblMetazoa" id="ASIC000753-PA"/>
    </source>
</evidence>